<accession>A0ABR3ZXB4</accession>
<feature type="transmembrane region" description="Helical" evidence="2">
    <location>
        <begin position="6"/>
        <end position="24"/>
    </location>
</feature>
<proteinExistence type="inferred from homology"/>
<dbReference type="SUPFAM" id="SSF48264">
    <property type="entry name" value="Cytochrome P450"/>
    <property type="match status" value="1"/>
</dbReference>
<dbReference type="PANTHER" id="PTHR24305:SF166">
    <property type="entry name" value="CYTOCHROME P450 12A4, MITOCHONDRIAL-RELATED"/>
    <property type="match status" value="1"/>
</dbReference>
<dbReference type="CDD" id="cd11069">
    <property type="entry name" value="CYP_FUM15-like"/>
    <property type="match status" value="1"/>
</dbReference>
<dbReference type="Proteomes" id="UP001590950">
    <property type="component" value="Unassembled WGS sequence"/>
</dbReference>
<reference evidence="3 4" key="1">
    <citation type="submission" date="2024-09" db="EMBL/GenBank/DDBJ databases">
        <title>Rethinking Asexuality: The Enigmatic Case of Functional Sexual Genes in Lepraria (Stereocaulaceae).</title>
        <authorList>
            <person name="Doellman M."/>
            <person name="Sun Y."/>
            <person name="Barcenas-Pena A."/>
            <person name="Lumbsch H.T."/>
            <person name="Grewe F."/>
        </authorList>
    </citation>
    <scope>NUCLEOTIDE SEQUENCE [LARGE SCALE GENOMIC DNA]</scope>
    <source>
        <strain evidence="3 4">Mercado 3170</strain>
    </source>
</reference>
<evidence type="ECO:0008006" key="5">
    <source>
        <dbReference type="Google" id="ProtNLM"/>
    </source>
</evidence>
<dbReference type="PRINTS" id="PR00385">
    <property type="entry name" value="P450"/>
</dbReference>
<evidence type="ECO:0000313" key="4">
    <source>
        <dbReference type="Proteomes" id="UP001590950"/>
    </source>
</evidence>
<keyword evidence="2" id="KW-1133">Transmembrane helix</keyword>
<dbReference type="Pfam" id="PF00067">
    <property type="entry name" value="p450"/>
    <property type="match status" value="1"/>
</dbReference>
<keyword evidence="4" id="KW-1185">Reference proteome</keyword>
<keyword evidence="2" id="KW-0812">Transmembrane</keyword>
<comment type="caution">
    <text evidence="3">The sequence shown here is derived from an EMBL/GenBank/DDBJ whole genome shotgun (WGS) entry which is preliminary data.</text>
</comment>
<dbReference type="InterPro" id="IPR036396">
    <property type="entry name" value="Cyt_P450_sf"/>
</dbReference>
<evidence type="ECO:0000256" key="1">
    <source>
        <dbReference type="ARBA" id="ARBA00010617"/>
    </source>
</evidence>
<evidence type="ECO:0000313" key="3">
    <source>
        <dbReference type="EMBL" id="KAL2037810.1"/>
    </source>
</evidence>
<dbReference type="Gene3D" id="1.10.630.10">
    <property type="entry name" value="Cytochrome P450"/>
    <property type="match status" value="1"/>
</dbReference>
<protein>
    <recommendedName>
        <fullName evidence="5">Cytochrome P450</fullName>
    </recommendedName>
</protein>
<dbReference type="InterPro" id="IPR050121">
    <property type="entry name" value="Cytochrome_P450_monoxygenase"/>
</dbReference>
<dbReference type="InterPro" id="IPR002401">
    <property type="entry name" value="Cyt_P450_E_grp-I"/>
</dbReference>
<dbReference type="InterPro" id="IPR001128">
    <property type="entry name" value="Cyt_P450"/>
</dbReference>
<organism evidence="3 4">
    <name type="scientific">Stereocaulon virgatum</name>
    <dbReference type="NCBI Taxonomy" id="373712"/>
    <lineage>
        <taxon>Eukaryota</taxon>
        <taxon>Fungi</taxon>
        <taxon>Dikarya</taxon>
        <taxon>Ascomycota</taxon>
        <taxon>Pezizomycotina</taxon>
        <taxon>Lecanoromycetes</taxon>
        <taxon>OSLEUM clade</taxon>
        <taxon>Lecanoromycetidae</taxon>
        <taxon>Lecanorales</taxon>
        <taxon>Lecanorineae</taxon>
        <taxon>Stereocaulaceae</taxon>
        <taxon>Stereocaulon</taxon>
    </lineage>
</organism>
<gene>
    <name evidence="3" type="ORF">N7G274_009535</name>
</gene>
<dbReference type="PANTHER" id="PTHR24305">
    <property type="entry name" value="CYTOCHROME P450"/>
    <property type="match status" value="1"/>
</dbReference>
<dbReference type="PRINTS" id="PR00463">
    <property type="entry name" value="EP450I"/>
</dbReference>
<dbReference type="EMBL" id="JBEFKJ010000037">
    <property type="protein sequence ID" value="KAL2037810.1"/>
    <property type="molecule type" value="Genomic_DNA"/>
</dbReference>
<feature type="transmembrane region" description="Helical" evidence="2">
    <location>
        <begin position="33"/>
        <end position="52"/>
    </location>
</feature>
<evidence type="ECO:0000256" key="2">
    <source>
        <dbReference type="SAM" id="Phobius"/>
    </source>
</evidence>
<sequence length="544" mass="60458">MATLGQISALLVVIFSILLAYGAAKPPDSGQPYMLVCSFFAVFVAISALIIWECCLYPGVYSPLRDLPKPPGNTLMSSQFHERLREPVGQPFREWINNIPNDGIIRYLDVMNIERLVVTKPKALAEVLVHKSYEFIKPRSSSSGIGRMFGIGLLLAEGEEHKIQRRHLSPAFARQRIQDFYPLFWTKSKYLIDALIVDSCHAPDEPEKSIDMCEWMSRATLDIISVAGIGQEFNSIQDPDSGIYQTYQKLFKPGYTTRLMGQMGFIIPGWALRNIPIARKGTIGYTIKLVKRICRSAVQRAKSNPSAASCRGSSLLSIVLASGGFTDEGLVDQLMIFLVAGHEPTASALSWCIAMLCKHPEIQAKLRAEIRSGLPNPRTTIYSIAANEFDTLPYLNAVCNETLRLFPPAPLTVRVATKDTTLLDHFIPKGTHVYIPPWAVNVSLELWGEDALEWNPERWIGDMRSNNSGGATSDYAFLTFLQGERRCIGEGFARGEMKVLLAALISTFEMDFAEGGWSGGVKNGMTAKPKDLMVRLKVVDEGWK</sequence>
<keyword evidence="2" id="KW-0472">Membrane</keyword>
<comment type="similarity">
    <text evidence="1">Belongs to the cytochrome P450 family.</text>
</comment>
<name>A0ABR3ZXB4_9LECA</name>